<organism evidence="1">
    <name type="scientific">Dichomitus squalens</name>
    <dbReference type="NCBI Taxonomy" id="114155"/>
    <lineage>
        <taxon>Eukaryota</taxon>
        <taxon>Fungi</taxon>
        <taxon>Dikarya</taxon>
        <taxon>Basidiomycota</taxon>
        <taxon>Agaricomycotina</taxon>
        <taxon>Agaricomycetes</taxon>
        <taxon>Polyporales</taxon>
        <taxon>Polyporaceae</taxon>
        <taxon>Dichomitus</taxon>
    </lineage>
</organism>
<dbReference type="AlphaFoldDB" id="A0A4Q9MTT7"/>
<sequence length="185" mass="20874">MCPINPWFARCCCLSSLLLFTVLRTRRRCCSPCILALSLGLCIAFRQQFLPVLLHFRTEYRKPVPSTPGVRVHDYSGTWAPHNRAQCTKRQSWAREATEKGSAQATVQVAPKEKPDLGRASLSACSCSGSLVVWSYATSTLARPLNSCGCRRQDARIERPYYTRLRPRYTRLPRLTQPTSATLPL</sequence>
<protein>
    <submittedName>
        <fullName evidence="1">Uncharacterized protein</fullName>
    </submittedName>
</protein>
<dbReference type="EMBL" id="ML143411">
    <property type="protein sequence ID" value="TBU29656.1"/>
    <property type="molecule type" value="Genomic_DNA"/>
</dbReference>
<reference evidence="1" key="1">
    <citation type="submission" date="2019-01" db="EMBL/GenBank/DDBJ databases">
        <title>Draft genome sequences of three monokaryotic isolates of the white-rot basidiomycete fungus Dichomitus squalens.</title>
        <authorList>
            <consortium name="DOE Joint Genome Institute"/>
            <person name="Lopez S.C."/>
            <person name="Andreopoulos B."/>
            <person name="Pangilinan J."/>
            <person name="Lipzen A."/>
            <person name="Riley R."/>
            <person name="Ahrendt S."/>
            <person name="Ng V."/>
            <person name="Barry K."/>
            <person name="Daum C."/>
            <person name="Grigoriev I.V."/>
            <person name="Hilden K.S."/>
            <person name="Makela M.R."/>
            <person name="de Vries R.P."/>
        </authorList>
    </citation>
    <scope>NUCLEOTIDE SEQUENCE [LARGE SCALE GENOMIC DNA]</scope>
    <source>
        <strain evidence="1">OM18370.1</strain>
    </source>
</reference>
<proteinExistence type="predicted"/>
<gene>
    <name evidence="1" type="ORF">BD311DRAFT_258308</name>
</gene>
<evidence type="ECO:0000313" key="1">
    <source>
        <dbReference type="EMBL" id="TBU29656.1"/>
    </source>
</evidence>
<accession>A0A4Q9MTT7</accession>
<name>A0A4Q9MTT7_9APHY</name>
<dbReference type="Proteomes" id="UP000292957">
    <property type="component" value="Unassembled WGS sequence"/>
</dbReference>